<feature type="region of interest" description="Disordered" evidence="1">
    <location>
        <begin position="39"/>
        <end position="64"/>
    </location>
</feature>
<gene>
    <name evidence="2" type="ORF">AB0E61_12755</name>
</gene>
<dbReference type="EMBL" id="JBEZVI010000008">
    <property type="protein sequence ID" value="MEU3710952.1"/>
    <property type="molecule type" value="Genomic_DNA"/>
</dbReference>
<name>A0ABV2YYY0_9ACTN</name>
<evidence type="ECO:0000313" key="3">
    <source>
        <dbReference type="Proteomes" id="UP001550853"/>
    </source>
</evidence>
<dbReference type="RefSeq" id="WP_169749985.1">
    <property type="nucleotide sequence ID" value="NZ_JBEZVI010000008.1"/>
</dbReference>
<protein>
    <submittedName>
        <fullName evidence="2">Uncharacterized protein</fullName>
    </submittedName>
</protein>
<reference evidence="2 3" key="1">
    <citation type="submission" date="2024-06" db="EMBL/GenBank/DDBJ databases">
        <title>The Natural Products Discovery Center: Release of the First 8490 Sequenced Strains for Exploring Actinobacteria Biosynthetic Diversity.</title>
        <authorList>
            <person name="Kalkreuter E."/>
            <person name="Kautsar S.A."/>
            <person name="Yang D."/>
            <person name="Bader C.D."/>
            <person name="Teijaro C.N."/>
            <person name="Fluegel L."/>
            <person name="Davis C.M."/>
            <person name="Simpson J.R."/>
            <person name="Lauterbach L."/>
            <person name="Steele A.D."/>
            <person name="Gui C."/>
            <person name="Meng S."/>
            <person name="Li G."/>
            <person name="Viehrig K."/>
            <person name="Ye F."/>
            <person name="Su P."/>
            <person name="Kiefer A.F."/>
            <person name="Nichols A."/>
            <person name="Cepeda A.J."/>
            <person name="Yan W."/>
            <person name="Fan B."/>
            <person name="Jiang Y."/>
            <person name="Adhikari A."/>
            <person name="Zheng C.-J."/>
            <person name="Schuster L."/>
            <person name="Cowan T.M."/>
            <person name="Smanski M.J."/>
            <person name="Chevrette M.G."/>
            <person name="De Carvalho L.P.S."/>
            <person name="Shen B."/>
        </authorList>
    </citation>
    <scope>NUCLEOTIDE SEQUENCE [LARGE SCALE GENOMIC DNA]</scope>
    <source>
        <strain evidence="2 3">NPDC033039</strain>
    </source>
</reference>
<organism evidence="2 3">
    <name type="scientific">Streptomyces catenulae</name>
    <dbReference type="NCBI Taxonomy" id="66875"/>
    <lineage>
        <taxon>Bacteria</taxon>
        <taxon>Bacillati</taxon>
        <taxon>Actinomycetota</taxon>
        <taxon>Actinomycetes</taxon>
        <taxon>Kitasatosporales</taxon>
        <taxon>Streptomycetaceae</taxon>
        <taxon>Streptomyces</taxon>
    </lineage>
</organism>
<proteinExistence type="predicted"/>
<accession>A0ABV2YYY0</accession>
<evidence type="ECO:0000313" key="2">
    <source>
        <dbReference type="EMBL" id="MEU3710952.1"/>
    </source>
</evidence>
<keyword evidence="3" id="KW-1185">Reference proteome</keyword>
<evidence type="ECO:0000256" key="1">
    <source>
        <dbReference type="SAM" id="MobiDB-lite"/>
    </source>
</evidence>
<comment type="caution">
    <text evidence="2">The sequence shown here is derived from an EMBL/GenBank/DDBJ whole genome shotgun (WGS) entry which is preliminary data.</text>
</comment>
<sequence length="64" mass="6328">MAGAVGAVARFHCRSGSRPRSHLAAVATAAAPLIATVGPAPARGSRVSPDGAVPVDFPLHRSAS</sequence>
<dbReference type="Proteomes" id="UP001550853">
    <property type="component" value="Unassembled WGS sequence"/>
</dbReference>